<dbReference type="EMBL" id="CP062789">
    <property type="protein sequence ID" value="QOK22029.1"/>
    <property type="molecule type" value="Genomic_DNA"/>
</dbReference>
<dbReference type="AlphaFoldDB" id="A0A7L9IY28"/>
<reference evidence="1 2" key="1">
    <citation type="submission" date="2020-10" db="EMBL/GenBank/DDBJ databases">
        <title>Janibacter indicus TT2 genome sequence.</title>
        <authorList>
            <person name="Lee K."/>
            <person name="Ganzorig M."/>
        </authorList>
    </citation>
    <scope>NUCLEOTIDE SEQUENCE [LARGE SCALE GENOMIC DNA]</scope>
    <source>
        <strain evidence="1 2">TT2</strain>
    </source>
</reference>
<organism evidence="1 2">
    <name type="scientific">Janibacter indicus</name>
    <dbReference type="NCBI Taxonomy" id="857417"/>
    <lineage>
        <taxon>Bacteria</taxon>
        <taxon>Bacillati</taxon>
        <taxon>Actinomycetota</taxon>
        <taxon>Actinomycetes</taxon>
        <taxon>Micrococcales</taxon>
        <taxon>Intrasporangiaceae</taxon>
        <taxon>Janibacter</taxon>
    </lineage>
</organism>
<dbReference type="RefSeq" id="WP_192910662.1">
    <property type="nucleotide sequence ID" value="NZ_CP062789.1"/>
</dbReference>
<protein>
    <submittedName>
        <fullName evidence="1">Uncharacterized protein</fullName>
    </submittedName>
</protein>
<gene>
    <name evidence="1" type="ORF">IGS73_13060</name>
</gene>
<accession>A0A7L9IY28</accession>
<evidence type="ECO:0000313" key="1">
    <source>
        <dbReference type="EMBL" id="QOK22029.1"/>
    </source>
</evidence>
<sequence length="128" mass="13518">MNPSLSPKAFCKHPGNPSRYHLGIIWTNGLPCSTSITITSIVLTPSSGTPVSFEGLAPVSVGANSNVVRTYDSEETPNSANGTVRVQYTYTTCDSPPVTVAALVPLTASTLPPCQQYRIPDYGEPGHP</sequence>
<dbReference type="Proteomes" id="UP000593998">
    <property type="component" value="Chromosome"/>
</dbReference>
<name>A0A7L9IY28_9MICO</name>
<evidence type="ECO:0000313" key="2">
    <source>
        <dbReference type="Proteomes" id="UP000593998"/>
    </source>
</evidence>
<proteinExistence type="predicted"/>